<comment type="caution">
    <text evidence="1">The sequence shown here is derived from an EMBL/GenBank/DDBJ whole genome shotgun (WGS) entry which is preliminary data.</text>
</comment>
<reference evidence="1 2" key="1">
    <citation type="submission" date="2024-08" db="EMBL/GenBank/DDBJ databases">
        <authorList>
            <person name="Ishaq N."/>
        </authorList>
    </citation>
    <scope>NUCLEOTIDE SEQUENCE [LARGE SCALE GENOMIC DNA]</scope>
    <source>
        <strain evidence="1 2">JCM 30400</strain>
    </source>
</reference>
<dbReference type="Proteomes" id="UP001569414">
    <property type="component" value="Unassembled WGS sequence"/>
</dbReference>
<name>A0ABV4NHM5_9GAMM</name>
<proteinExistence type="predicted"/>
<sequence length="124" mass="14244">MSRTFENLKGLSLEWTGTHYSREGDFPDLSTHIVSYETETSCYITSPGKHLGEARYCYEPLGVRMATLIYWPEIYQGRRGVVLYAMLDFDLMMDRAVIVHNDHPLAIANGSFRLVDTPEKPRII</sequence>
<keyword evidence="2" id="KW-1185">Reference proteome</keyword>
<accession>A0ABV4NHM5</accession>
<gene>
    <name evidence="1" type="ORF">ACCI51_00325</name>
</gene>
<organism evidence="1 2">
    <name type="scientific">Microbulbifer echini</name>
    <dbReference type="NCBI Taxonomy" id="1529067"/>
    <lineage>
        <taxon>Bacteria</taxon>
        <taxon>Pseudomonadati</taxon>
        <taxon>Pseudomonadota</taxon>
        <taxon>Gammaproteobacteria</taxon>
        <taxon>Cellvibrionales</taxon>
        <taxon>Microbulbiferaceae</taxon>
        <taxon>Microbulbifer</taxon>
    </lineage>
</organism>
<dbReference type="RefSeq" id="WP_371842191.1">
    <property type="nucleotide sequence ID" value="NZ_JBGMEL010000001.1"/>
</dbReference>
<dbReference type="EMBL" id="JBGMEL010000001">
    <property type="protein sequence ID" value="MFA0788972.1"/>
    <property type="molecule type" value="Genomic_DNA"/>
</dbReference>
<protein>
    <submittedName>
        <fullName evidence="1">Uncharacterized protein</fullName>
    </submittedName>
</protein>
<evidence type="ECO:0000313" key="2">
    <source>
        <dbReference type="Proteomes" id="UP001569414"/>
    </source>
</evidence>
<evidence type="ECO:0000313" key="1">
    <source>
        <dbReference type="EMBL" id="MFA0788972.1"/>
    </source>
</evidence>